<protein>
    <submittedName>
        <fullName evidence="2">BRO-N domain containing protein</fullName>
    </submittedName>
</protein>
<name>L7RH06_9VIRU</name>
<reference evidence="2 3" key="1">
    <citation type="journal article" date="2012" name="Genome Biol. Evol.">
        <title>Related Giant Viruses in Distant Locations and Different Habitats: Acanthamoeba polyphaga moumouvirus Represents a Third Lineage of the Mimiviridae That Is Close to the Megavirus Lineage.</title>
        <authorList>
            <person name="Yoosuf N."/>
            <person name="Yutin N."/>
            <person name="Colson P."/>
            <person name="Shabalina S.A."/>
            <person name="Pagnier I."/>
            <person name="Robert C."/>
            <person name="Azza S."/>
            <person name="Klose T."/>
            <person name="Wong J."/>
            <person name="Rossmann M.G."/>
            <person name="La Scola B."/>
            <person name="Raoult D."/>
            <person name="Koonin E.V."/>
        </authorList>
    </citation>
    <scope>NUCLEOTIDE SEQUENCE [LARGE SCALE GENOMIC DNA]</scope>
    <source>
        <strain evidence="2 3">M10A</strain>
    </source>
</reference>
<accession>L7RH06</accession>
<dbReference type="Proteomes" id="UP000201640">
    <property type="component" value="Segment"/>
</dbReference>
<keyword evidence="3" id="KW-1185">Reference proteome</keyword>
<sequence>MNKNKLFEILRENNVRISTKGNICLRDFVENIIESKNPSLYIKKLKYDIIIVKDNEYIKLEDCFDILKNTKFKKCKDIYHCVTFNDQDKSSFIDPENNIFQYEGRRFISMSVKNNNGEFDIWVKGSDVAKYLGYKNPSEAINDNVGDNNIICFNKMVKLFPESKNMLKLDDKTIFINLEGLSQLVSTSKKHKSIAFAKFLNINAYYKKIYHETQLMSQLTSFFDASDIKYIDQYSVKNKKTLYRIDCYLPEYNIAIEIDERGHSDRDPKYEIRRQKFLEDKLNCTFIRCNPDDPKFNVYDFLGKINKLILNFK</sequence>
<dbReference type="OrthoDB" id="27494at10239"/>
<organism evidence="2 3">
    <name type="scientific">Acanthamoeba polyphaga moumouvirus</name>
    <dbReference type="NCBI Taxonomy" id="1269028"/>
    <lineage>
        <taxon>Viruses</taxon>
        <taxon>Varidnaviria</taxon>
        <taxon>Bamfordvirae</taxon>
        <taxon>Nucleocytoviricota</taxon>
        <taxon>Megaviricetes</taxon>
        <taxon>Imitervirales</taxon>
        <taxon>Mimiviridae</taxon>
        <taxon>Megamimivirinae</taxon>
        <taxon>Moumouvirus</taxon>
    </lineage>
</organism>
<dbReference type="RefSeq" id="YP_007354876.1">
    <property type="nucleotide sequence ID" value="NC_020104.1"/>
</dbReference>
<dbReference type="PROSITE" id="PS51750">
    <property type="entry name" value="BRO_N"/>
    <property type="match status" value="1"/>
</dbReference>
<evidence type="ECO:0000313" key="2">
    <source>
        <dbReference type="EMBL" id="AGC02440.1"/>
    </source>
</evidence>
<evidence type="ECO:0000259" key="1">
    <source>
        <dbReference type="PROSITE" id="PS51750"/>
    </source>
</evidence>
<dbReference type="GeneID" id="14446179"/>
<dbReference type="InterPro" id="IPR048797">
    <property type="entry name" value="PvuRts1I-like_N"/>
</dbReference>
<dbReference type="InterPro" id="IPR003497">
    <property type="entry name" value="BRO_N_domain"/>
</dbReference>
<evidence type="ECO:0000313" key="3">
    <source>
        <dbReference type="Proteomes" id="UP000201640"/>
    </source>
</evidence>
<proteinExistence type="predicted"/>
<feature type="domain" description="Bro-N" evidence="1">
    <location>
        <begin position="105"/>
        <end position="213"/>
    </location>
</feature>
<dbReference type="KEGG" id="vg:14446179"/>
<dbReference type="Pfam" id="PF02498">
    <property type="entry name" value="Bro-N"/>
    <property type="match status" value="1"/>
</dbReference>
<dbReference type="Pfam" id="PF21598">
    <property type="entry name" value="PvuRts1I-like_N"/>
    <property type="match status" value="1"/>
</dbReference>
<gene>
    <name evidence="2" type="ORF">Moumou_00925</name>
</gene>
<dbReference type="EMBL" id="JX962719">
    <property type="protein sequence ID" value="AGC02440.1"/>
    <property type="molecule type" value="Genomic_DNA"/>
</dbReference>